<dbReference type="InterPro" id="IPR029044">
    <property type="entry name" value="Nucleotide-diphossugar_trans"/>
</dbReference>
<feature type="domain" description="Glycosyltransferase 2-like" evidence="7">
    <location>
        <begin position="3"/>
        <end position="129"/>
    </location>
</feature>
<reference evidence="10 11" key="1">
    <citation type="submission" date="2018-06" db="EMBL/GenBank/DDBJ databases">
        <title>Draft genome sequence of Modestobacter versicolor CP153-2.</title>
        <authorList>
            <person name="Gundlapally S.R."/>
        </authorList>
    </citation>
    <scope>NUCLEOTIDE SEQUENCE [LARGE SCALE GENOMIC DNA]</scope>
    <source>
        <strain evidence="10 11">CP153-2</strain>
    </source>
</reference>
<dbReference type="PANTHER" id="PTHR48090">
    <property type="entry name" value="UNDECAPRENYL-PHOSPHATE 4-DEOXY-4-FORMAMIDO-L-ARABINOSE TRANSFERASE-RELATED"/>
    <property type="match status" value="1"/>
</dbReference>
<evidence type="ECO:0000259" key="7">
    <source>
        <dbReference type="Pfam" id="PF00535"/>
    </source>
</evidence>
<feature type="transmembrane region" description="Helical" evidence="6">
    <location>
        <begin position="215"/>
        <end position="232"/>
    </location>
</feature>
<keyword evidence="11" id="KW-1185">Reference proteome</keyword>
<reference evidence="9 12" key="2">
    <citation type="submission" date="2020-08" db="EMBL/GenBank/DDBJ databases">
        <title>Sequencing the genomes of 1000 actinobacteria strains.</title>
        <authorList>
            <person name="Klenk H.-P."/>
        </authorList>
    </citation>
    <scope>NUCLEOTIDE SEQUENCE [LARGE SCALE GENOMIC DNA]</scope>
    <source>
        <strain evidence="9 12">DSM 16678</strain>
    </source>
</reference>
<feature type="transmembrane region" description="Helical" evidence="6">
    <location>
        <begin position="286"/>
        <end position="304"/>
    </location>
</feature>
<dbReference type="Proteomes" id="UP000580718">
    <property type="component" value="Unassembled WGS sequence"/>
</dbReference>
<dbReference type="CDD" id="cd04179">
    <property type="entry name" value="DPM_DPG-synthase_like"/>
    <property type="match status" value="1"/>
</dbReference>
<accession>A0A323VJF1</accession>
<evidence type="ECO:0000256" key="4">
    <source>
        <dbReference type="ARBA" id="ARBA00022989"/>
    </source>
</evidence>
<dbReference type="Pfam" id="PF04138">
    <property type="entry name" value="GtrA_DPMS_TM"/>
    <property type="match status" value="1"/>
</dbReference>
<evidence type="ECO:0000259" key="8">
    <source>
        <dbReference type="Pfam" id="PF04138"/>
    </source>
</evidence>
<name>A0A323VJF1_9ACTN</name>
<comment type="caution">
    <text evidence="10">The sequence shown here is derived from an EMBL/GenBank/DDBJ whole genome shotgun (WGS) entry which is preliminary data.</text>
</comment>
<feature type="transmembrane region" description="Helical" evidence="6">
    <location>
        <begin position="238"/>
        <end position="265"/>
    </location>
</feature>
<dbReference type="GO" id="GO:0000271">
    <property type="term" value="P:polysaccharide biosynthetic process"/>
    <property type="evidence" value="ECO:0007669"/>
    <property type="project" value="InterPro"/>
</dbReference>
<evidence type="ECO:0000256" key="1">
    <source>
        <dbReference type="ARBA" id="ARBA00004141"/>
    </source>
</evidence>
<dbReference type="Pfam" id="PF00535">
    <property type="entry name" value="Glycos_transf_2"/>
    <property type="match status" value="1"/>
</dbReference>
<keyword evidence="4 6" id="KW-1133">Transmembrane helix</keyword>
<evidence type="ECO:0000256" key="2">
    <source>
        <dbReference type="ARBA" id="ARBA00006739"/>
    </source>
</evidence>
<dbReference type="SUPFAM" id="SSF53448">
    <property type="entry name" value="Nucleotide-diphospho-sugar transferases"/>
    <property type="match status" value="1"/>
</dbReference>
<dbReference type="PANTHER" id="PTHR48090:SF7">
    <property type="entry name" value="RFBJ PROTEIN"/>
    <property type="match status" value="1"/>
</dbReference>
<keyword evidence="3 6" id="KW-0812">Transmembrane</keyword>
<gene>
    <name evidence="10" type="ORF">DMO24_17100</name>
    <name evidence="9" type="ORF">FHX36_002064</name>
</gene>
<feature type="transmembrane region" description="Helical" evidence="6">
    <location>
        <begin position="310"/>
        <end position="328"/>
    </location>
</feature>
<evidence type="ECO:0000256" key="6">
    <source>
        <dbReference type="SAM" id="Phobius"/>
    </source>
</evidence>
<dbReference type="RefSeq" id="WP_110553383.1">
    <property type="nucleotide sequence ID" value="NZ_JACIBU010000001.1"/>
</dbReference>
<dbReference type="OrthoDB" id="9810303at2"/>
<dbReference type="AlphaFoldDB" id="A0A323VJF1"/>
<dbReference type="InterPro" id="IPR007267">
    <property type="entry name" value="GtrA_DPMS_TM"/>
</dbReference>
<keyword evidence="10" id="KW-0808">Transferase</keyword>
<dbReference type="InterPro" id="IPR001173">
    <property type="entry name" value="Glyco_trans_2-like"/>
</dbReference>
<evidence type="ECO:0000313" key="10">
    <source>
        <dbReference type="EMBL" id="PZA20128.1"/>
    </source>
</evidence>
<dbReference type="EMBL" id="QKNV01000220">
    <property type="protein sequence ID" value="PZA20128.1"/>
    <property type="molecule type" value="Genomic_DNA"/>
</dbReference>
<proteinExistence type="inferred from homology"/>
<evidence type="ECO:0000256" key="3">
    <source>
        <dbReference type="ARBA" id="ARBA00022692"/>
    </source>
</evidence>
<keyword evidence="5 6" id="KW-0472">Membrane</keyword>
<sequence length="353" mass="37484">MIVLVPAYQPDARLLALVDGLRTAAPEAHLLVVDDGSGPGYAPVFDAARQRGCTVLGHPVNQGKGAALKTGFRFVAEHAPGQEVVCADSDGQHSPDDVLRVAARVRDGADLVLGVRGFTGAVPLRSRFGNALTRALLRLATGRDVRDTQTGLRGYAAELLPWLLTVPGERFEYEVTTLLQAVRRGLPVDQVDIATIYLEGNASSHFRPVLDSARIYAPLLAFLASSFAAFLLDAGALVVLHALVGGLLLPLLGARLLSSCVNFAVNRSLVFAAPGARSVRAAAVRYASLAVVLLAGNYLLLAVLTRLGLGLLPAKVLTEVLLVAASYLGQRRSVYVRRVRARQPTRREPAPVG</sequence>
<feature type="domain" description="GtrA/DPMS transmembrane" evidence="8">
    <location>
        <begin position="222"/>
        <end position="334"/>
    </location>
</feature>
<dbReference type="GO" id="GO:0016740">
    <property type="term" value="F:transferase activity"/>
    <property type="evidence" value="ECO:0007669"/>
    <property type="project" value="UniProtKB-KW"/>
</dbReference>
<dbReference type="GO" id="GO:0016020">
    <property type="term" value="C:membrane"/>
    <property type="evidence" value="ECO:0007669"/>
    <property type="project" value="UniProtKB-SubCell"/>
</dbReference>
<evidence type="ECO:0000313" key="11">
    <source>
        <dbReference type="Proteomes" id="UP000247602"/>
    </source>
</evidence>
<comment type="subcellular location">
    <subcellularLocation>
        <location evidence="1">Membrane</location>
        <topology evidence="1">Multi-pass membrane protein</topology>
    </subcellularLocation>
</comment>
<comment type="similarity">
    <text evidence="2">Belongs to the glycosyltransferase 2 family.</text>
</comment>
<protein>
    <submittedName>
        <fullName evidence="10">Glycosyltransferase family 2 protein</fullName>
    </submittedName>
    <submittedName>
        <fullName evidence="9">Putative flippase GtrA</fullName>
    </submittedName>
</protein>
<dbReference type="InterPro" id="IPR050256">
    <property type="entry name" value="Glycosyltransferase_2"/>
</dbReference>
<dbReference type="Proteomes" id="UP000247602">
    <property type="component" value="Unassembled WGS sequence"/>
</dbReference>
<evidence type="ECO:0000313" key="12">
    <source>
        <dbReference type="Proteomes" id="UP000580718"/>
    </source>
</evidence>
<evidence type="ECO:0000256" key="5">
    <source>
        <dbReference type="ARBA" id="ARBA00023136"/>
    </source>
</evidence>
<evidence type="ECO:0000313" key="9">
    <source>
        <dbReference type="EMBL" id="MBB3676329.1"/>
    </source>
</evidence>
<dbReference type="Gene3D" id="3.90.550.10">
    <property type="entry name" value="Spore Coat Polysaccharide Biosynthesis Protein SpsA, Chain A"/>
    <property type="match status" value="1"/>
</dbReference>
<organism evidence="10 11">
    <name type="scientific">Modestobacter versicolor</name>
    <dbReference type="NCBI Taxonomy" id="429133"/>
    <lineage>
        <taxon>Bacteria</taxon>
        <taxon>Bacillati</taxon>
        <taxon>Actinomycetota</taxon>
        <taxon>Actinomycetes</taxon>
        <taxon>Geodermatophilales</taxon>
        <taxon>Geodermatophilaceae</taxon>
        <taxon>Modestobacter</taxon>
    </lineage>
</organism>
<dbReference type="EMBL" id="JACIBU010000001">
    <property type="protein sequence ID" value="MBB3676329.1"/>
    <property type="molecule type" value="Genomic_DNA"/>
</dbReference>